<dbReference type="Proteomes" id="UP000186015">
    <property type="component" value="Unassembled WGS sequence"/>
</dbReference>
<dbReference type="RefSeq" id="WP_074831280.1">
    <property type="nucleotide sequence ID" value="NZ_FOAT01000004.1"/>
</dbReference>
<reference evidence="6 7" key="1">
    <citation type="submission" date="2016-10" db="EMBL/GenBank/DDBJ databases">
        <authorList>
            <person name="de Groot N.N."/>
        </authorList>
    </citation>
    <scope>NUCLEOTIDE SEQUENCE [LARGE SCALE GENOMIC DNA]</scope>
    <source>
        <strain evidence="6 7">KH2T6</strain>
    </source>
</reference>
<dbReference type="InterPro" id="IPR002105">
    <property type="entry name" value="Dockerin_1_rpt"/>
</dbReference>
<feature type="chain" id="PRO_5038434844" evidence="4">
    <location>
        <begin position="23"/>
        <end position="408"/>
    </location>
</feature>
<evidence type="ECO:0000313" key="6">
    <source>
        <dbReference type="EMBL" id="SEK65009.1"/>
    </source>
</evidence>
<evidence type="ECO:0000313" key="7">
    <source>
        <dbReference type="Proteomes" id="UP000186015"/>
    </source>
</evidence>
<dbReference type="InterPro" id="IPR002102">
    <property type="entry name" value="Cohesin_dom"/>
</dbReference>
<accession>A0A1H7IRC7</accession>
<sequence length="408" mass="45073">MKTTRIRLFSLAAALVMLLTLAAFFPCSAVKAGAESIANPFNYQDDKEVRYDGSKWVQPPSWNCPTINPRNYEGGIMVFFDKIGLEPGKANGKIQRVYVSVHGATDPVSMMKFHVFYDTRLKVVNNSNGDPVSPGKAVADFQDTGSKLVEEGQIAFYAYSKTDIELSNASLFTIDFQIPEDAEAGDFYPIGMSYTDDGVVADTFIDSKCTEAGKLQMTYVFTKGIYNGYLRILGEPRIKKADLTLKTPWDGVKCTTDPKEWFRNIPSGVNVTDLMWIESESMALGTEGDVFEEGKTYILQFKLTPAYGSNFSKKFQASVNGINLPYNGDDITMGGTFYFDIKADGRIRGDLNNDGLVNVTDLTRLAAHIKGKKLLPDPKLADLNGDGKVNITDRTRLAAHIKGKKLLN</sequence>
<keyword evidence="4" id="KW-0732">Signal</keyword>
<dbReference type="PROSITE" id="PS51766">
    <property type="entry name" value="DOCKERIN"/>
    <property type="match status" value="1"/>
</dbReference>
<dbReference type="InterPro" id="IPR018247">
    <property type="entry name" value="EF_Hand_1_Ca_BS"/>
</dbReference>
<evidence type="ECO:0000256" key="3">
    <source>
        <dbReference type="ARBA" id="ARBA00022737"/>
    </source>
</evidence>
<name>A0A1H7IRC7_RUMAL</name>
<dbReference type="CDD" id="cd14256">
    <property type="entry name" value="Dockerin_I"/>
    <property type="match status" value="1"/>
</dbReference>
<dbReference type="GO" id="GO:0000272">
    <property type="term" value="P:polysaccharide catabolic process"/>
    <property type="evidence" value="ECO:0007669"/>
    <property type="project" value="InterPro"/>
</dbReference>
<evidence type="ECO:0000256" key="4">
    <source>
        <dbReference type="SAM" id="SignalP"/>
    </source>
</evidence>
<dbReference type="InterPro" id="IPR016134">
    <property type="entry name" value="Dockerin_dom"/>
</dbReference>
<dbReference type="AlphaFoldDB" id="A0A1H7IRC7"/>
<keyword evidence="2" id="KW-0964">Secreted</keyword>
<dbReference type="PROSITE" id="PS00018">
    <property type="entry name" value="EF_HAND_1"/>
    <property type="match status" value="1"/>
</dbReference>
<feature type="signal peptide" evidence="4">
    <location>
        <begin position="1"/>
        <end position="22"/>
    </location>
</feature>
<feature type="domain" description="Dockerin" evidence="5">
    <location>
        <begin position="344"/>
        <end position="408"/>
    </location>
</feature>
<dbReference type="EMBL" id="FOAT01000004">
    <property type="protein sequence ID" value="SEK65009.1"/>
    <property type="molecule type" value="Genomic_DNA"/>
</dbReference>
<dbReference type="GO" id="GO:0005576">
    <property type="term" value="C:extracellular region"/>
    <property type="evidence" value="ECO:0007669"/>
    <property type="project" value="UniProtKB-SubCell"/>
</dbReference>
<evidence type="ECO:0000256" key="2">
    <source>
        <dbReference type="ARBA" id="ARBA00022525"/>
    </source>
</evidence>
<dbReference type="Pfam" id="PF00404">
    <property type="entry name" value="Dockerin_1"/>
    <property type="match status" value="1"/>
</dbReference>
<dbReference type="Gene3D" id="2.60.40.680">
    <property type="match status" value="1"/>
</dbReference>
<protein>
    <submittedName>
        <fullName evidence="6">Cohesin domain-containing protein</fullName>
    </submittedName>
</protein>
<dbReference type="SUPFAM" id="SSF63446">
    <property type="entry name" value="Type I dockerin domain"/>
    <property type="match status" value="1"/>
</dbReference>
<keyword evidence="3" id="KW-0677">Repeat</keyword>
<dbReference type="InterPro" id="IPR008965">
    <property type="entry name" value="CBM2/CBM3_carb-bd_dom_sf"/>
</dbReference>
<dbReference type="Pfam" id="PF00963">
    <property type="entry name" value="Cohesin"/>
    <property type="match status" value="1"/>
</dbReference>
<dbReference type="Gene3D" id="1.10.1330.10">
    <property type="entry name" value="Dockerin domain"/>
    <property type="match status" value="1"/>
</dbReference>
<dbReference type="GO" id="GO:0030246">
    <property type="term" value="F:carbohydrate binding"/>
    <property type="evidence" value="ECO:0007669"/>
    <property type="project" value="InterPro"/>
</dbReference>
<dbReference type="InterPro" id="IPR036439">
    <property type="entry name" value="Dockerin_dom_sf"/>
</dbReference>
<dbReference type="GO" id="GO:0004553">
    <property type="term" value="F:hydrolase activity, hydrolyzing O-glycosyl compounds"/>
    <property type="evidence" value="ECO:0007669"/>
    <property type="project" value="InterPro"/>
</dbReference>
<evidence type="ECO:0000259" key="5">
    <source>
        <dbReference type="PROSITE" id="PS51766"/>
    </source>
</evidence>
<dbReference type="SUPFAM" id="SSF49384">
    <property type="entry name" value="Carbohydrate-binding domain"/>
    <property type="match status" value="1"/>
</dbReference>
<evidence type="ECO:0000256" key="1">
    <source>
        <dbReference type="ARBA" id="ARBA00004613"/>
    </source>
</evidence>
<proteinExistence type="predicted"/>
<organism evidence="6 7">
    <name type="scientific">Ruminococcus albus</name>
    <dbReference type="NCBI Taxonomy" id="1264"/>
    <lineage>
        <taxon>Bacteria</taxon>
        <taxon>Bacillati</taxon>
        <taxon>Bacillota</taxon>
        <taxon>Clostridia</taxon>
        <taxon>Eubacteriales</taxon>
        <taxon>Oscillospiraceae</taxon>
        <taxon>Ruminococcus</taxon>
    </lineage>
</organism>
<gene>
    <name evidence="6" type="ORF">SAMN05216469_10463</name>
</gene>
<comment type="subcellular location">
    <subcellularLocation>
        <location evidence="1">Secreted</location>
    </subcellularLocation>
</comment>